<comment type="caution">
    <text evidence="2">The sequence shown here is derived from an EMBL/GenBank/DDBJ whole genome shotgun (WGS) entry which is preliminary data.</text>
</comment>
<keyword evidence="1" id="KW-0472">Membrane</keyword>
<dbReference type="Pfam" id="PF10003">
    <property type="entry name" value="DUF2244"/>
    <property type="match status" value="1"/>
</dbReference>
<dbReference type="EMBL" id="BMZS01000001">
    <property type="protein sequence ID" value="GHD39826.1"/>
    <property type="molecule type" value="Genomic_DNA"/>
</dbReference>
<proteinExistence type="predicted"/>
<dbReference type="Proteomes" id="UP000630353">
    <property type="component" value="Unassembled WGS sequence"/>
</dbReference>
<sequence length="153" mass="17215">MVYPHRSLGPTGFLVLMAVLIACSFTVGLVFYLSGAWPVVGFLGLDVLIVYVAFRLNYRAARAYETVRLTTAALEITKVDPRGRRRSATLQPYWLAVDMDDPPRRDSRLTLRTHGRRLEIGGFLTPDEKLDLARALRRALDQARRPPAAVQPH</sequence>
<organism evidence="2 3">
    <name type="scientific">Thalassobaculum fulvum</name>
    <dbReference type="NCBI Taxonomy" id="1633335"/>
    <lineage>
        <taxon>Bacteria</taxon>
        <taxon>Pseudomonadati</taxon>
        <taxon>Pseudomonadota</taxon>
        <taxon>Alphaproteobacteria</taxon>
        <taxon>Rhodospirillales</taxon>
        <taxon>Thalassobaculaceae</taxon>
        <taxon>Thalassobaculum</taxon>
    </lineage>
</organism>
<dbReference type="PIRSF" id="PIRSF032162">
    <property type="entry name" value="UCP032162_imp"/>
    <property type="match status" value="1"/>
</dbReference>
<reference evidence="2" key="1">
    <citation type="journal article" date="2014" name="Int. J. Syst. Evol. Microbiol.">
        <title>Complete genome sequence of Corynebacterium casei LMG S-19264T (=DSM 44701T), isolated from a smear-ripened cheese.</title>
        <authorList>
            <consortium name="US DOE Joint Genome Institute (JGI-PGF)"/>
            <person name="Walter F."/>
            <person name="Albersmeier A."/>
            <person name="Kalinowski J."/>
            <person name="Ruckert C."/>
        </authorList>
    </citation>
    <scope>NUCLEOTIDE SEQUENCE</scope>
    <source>
        <strain evidence="2">KCTC 42651</strain>
    </source>
</reference>
<evidence type="ECO:0000256" key="1">
    <source>
        <dbReference type="SAM" id="Phobius"/>
    </source>
</evidence>
<evidence type="ECO:0000313" key="3">
    <source>
        <dbReference type="Proteomes" id="UP000630353"/>
    </source>
</evidence>
<dbReference type="PROSITE" id="PS51257">
    <property type="entry name" value="PROKAR_LIPOPROTEIN"/>
    <property type="match status" value="1"/>
</dbReference>
<keyword evidence="1" id="KW-1133">Transmembrane helix</keyword>
<keyword evidence="1" id="KW-0812">Transmembrane</keyword>
<protein>
    <submittedName>
        <fullName evidence="2">Membrane protein</fullName>
    </submittedName>
</protein>
<reference evidence="2" key="2">
    <citation type="submission" date="2020-09" db="EMBL/GenBank/DDBJ databases">
        <authorList>
            <person name="Sun Q."/>
            <person name="Kim S."/>
        </authorList>
    </citation>
    <scope>NUCLEOTIDE SEQUENCE</scope>
    <source>
        <strain evidence="2">KCTC 42651</strain>
    </source>
</reference>
<dbReference type="InterPro" id="IPR019253">
    <property type="entry name" value="DUF2244_TM"/>
</dbReference>
<feature type="transmembrane region" description="Helical" evidence="1">
    <location>
        <begin position="12"/>
        <end position="33"/>
    </location>
</feature>
<gene>
    <name evidence="2" type="ORF">GCM10017083_02340</name>
</gene>
<feature type="transmembrane region" description="Helical" evidence="1">
    <location>
        <begin position="39"/>
        <end position="58"/>
    </location>
</feature>
<dbReference type="AlphaFoldDB" id="A0A918XNS2"/>
<evidence type="ECO:0000313" key="2">
    <source>
        <dbReference type="EMBL" id="GHD39826.1"/>
    </source>
</evidence>
<name>A0A918XNS2_9PROT</name>
<accession>A0A918XNS2</accession>
<dbReference type="InterPro" id="IPR016990">
    <property type="entry name" value="UCP032162_TM"/>
</dbReference>
<keyword evidence="3" id="KW-1185">Reference proteome</keyword>